<evidence type="ECO:0000313" key="2">
    <source>
        <dbReference type="EMBL" id="ADD05573.1"/>
    </source>
</evidence>
<name>D3SVG5_NATMM</name>
<dbReference type="eggNOG" id="arCOG02021">
    <property type="taxonomic scope" value="Archaea"/>
</dbReference>
<accession>D3SVG5</accession>
<evidence type="ECO:0000313" key="3">
    <source>
        <dbReference type="Proteomes" id="UP000001879"/>
    </source>
</evidence>
<feature type="compositionally biased region" description="Acidic residues" evidence="1">
    <location>
        <begin position="50"/>
        <end position="73"/>
    </location>
</feature>
<reference evidence="2 3" key="2">
    <citation type="journal article" date="2012" name="BMC Genomics">
        <title>A comparative genomics perspective on the genetic content of the alkaliphilic haloarchaeon Natrialba magadii ATCC 43099T.</title>
        <authorList>
            <person name="Siddaramappa S."/>
            <person name="Challacombe J.F."/>
            <person name="Decastro R.E."/>
            <person name="Pfeiffer F."/>
            <person name="Sastre D.E."/>
            <person name="Gimenez M.I."/>
            <person name="Paggi R.A."/>
            <person name="Detter J.C."/>
            <person name="Davenport K.W."/>
            <person name="Goodwin L.A."/>
            <person name="Kyrpides N."/>
            <person name="Tapia R."/>
            <person name="Pitluck S."/>
            <person name="Lucas S."/>
            <person name="Woyke T."/>
            <person name="Maupin-Furlow J.A."/>
        </authorList>
    </citation>
    <scope>NUCLEOTIDE SEQUENCE [LARGE SCALE GENOMIC DNA]</scope>
    <source>
        <strain evidence="3">ATCC 43099 / DSM 3394 / CCM 3739 / CIP 104546 / IAM 13178 / JCM 8861 / NBRC 102185 / NCIMB 2190 / MS3</strain>
    </source>
</reference>
<dbReference type="HOGENOM" id="CLU_1375554_0_0_2"/>
<proteinExistence type="predicted"/>
<organism evidence="2 3">
    <name type="scientific">Natrialba magadii (strain ATCC 43099 / DSM 3394 / CCM 3739 / CIP 104546 / IAM 13178 / JCM 8861 / NBRC 102185 / NCIMB 2190 / MS3)</name>
    <name type="common">Natronobacterium magadii</name>
    <dbReference type="NCBI Taxonomy" id="547559"/>
    <lineage>
        <taxon>Archaea</taxon>
        <taxon>Methanobacteriati</taxon>
        <taxon>Methanobacteriota</taxon>
        <taxon>Stenosarchaea group</taxon>
        <taxon>Halobacteria</taxon>
        <taxon>Halobacteriales</taxon>
        <taxon>Natrialbaceae</taxon>
        <taxon>Natrialba</taxon>
    </lineage>
</organism>
<feature type="compositionally biased region" description="Acidic residues" evidence="1">
    <location>
        <begin position="27"/>
        <end position="42"/>
    </location>
</feature>
<dbReference type="PaxDb" id="547559-Nmag_2002"/>
<dbReference type="PROSITE" id="PS51257">
    <property type="entry name" value="PROKAR_LIPOPROTEIN"/>
    <property type="match status" value="1"/>
</dbReference>
<reference evidence="3" key="1">
    <citation type="submission" date="2010-02" db="EMBL/GenBank/DDBJ databases">
        <title>Complete sequence of chromosome of Natrialba magadii ATCC 43099.</title>
        <authorList>
            <consortium name="US DOE Joint Genome Institute"/>
            <person name="Lucas S."/>
            <person name="Copeland A."/>
            <person name="Lapidus A."/>
            <person name="Cheng J.-F."/>
            <person name="Bruce D."/>
            <person name="Goodwin L."/>
            <person name="Pitluck S."/>
            <person name="Davenport K."/>
            <person name="Saunders E."/>
            <person name="Detter J.C."/>
            <person name="Han C."/>
            <person name="Tapia R."/>
            <person name="Land M."/>
            <person name="Hauser L."/>
            <person name="Kyrpides N."/>
            <person name="Mikhailova N."/>
            <person name="De Castro R.E."/>
            <person name="Maupin-Furlow J.A."/>
            <person name="Woyke T."/>
        </authorList>
    </citation>
    <scope>NUCLEOTIDE SEQUENCE [LARGE SCALE GENOMIC DNA]</scope>
    <source>
        <strain evidence="3">ATCC 43099 / DSM 3394 / CCM 3739 / CIP 104546 / IAM 13178 / JCM 8861 / NBRC 102185 / NCIMB 2190 / MS3</strain>
    </source>
</reference>
<evidence type="ECO:0008006" key="4">
    <source>
        <dbReference type="Google" id="ProtNLM"/>
    </source>
</evidence>
<dbReference type="KEGG" id="nmg:Nmag_2002"/>
<dbReference type="RefSeq" id="WP_012996615.1">
    <property type="nucleotide sequence ID" value="NZ_AOHS01000034.1"/>
</dbReference>
<gene>
    <name evidence="2" type="ordered locus">Nmag_2002</name>
</gene>
<dbReference type="Proteomes" id="UP000001879">
    <property type="component" value="Chromosome"/>
</dbReference>
<keyword evidence="3" id="KW-1185">Reference proteome</keyword>
<evidence type="ECO:0000256" key="1">
    <source>
        <dbReference type="SAM" id="MobiDB-lite"/>
    </source>
</evidence>
<protein>
    <recommendedName>
        <fullName evidence="4">Lipoprotein</fullName>
    </recommendedName>
</protein>
<sequence length="198" mass="21401">MELTRRKALTTSFSGLVMGTIAGCTDDTPEDEEEPDTADSPDSDSASADQESDGNDGADDESDSADETNDEADTETHTLELLAEEKIDHNHACLHAEFDEREPLEAGESPDTSPTEDETHVIWEVTYEGDAGYVAFDADEHEYDGPFVFYTAEGSALATTGTEVDRDTVGDDDCADLDEYVQVEPDDGQIVLELTSSS</sequence>
<dbReference type="EMBL" id="CP001932">
    <property type="protein sequence ID" value="ADD05573.1"/>
    <property type="molecule type" value="Genomic_DNA"/>
</dbReference>
<feature type="region of interest" description="Disordered" evidence="1">
    <location>
        <begin position="1"/>
        <end position="118"/>
    </location>
</feature>
<dbReference type="AlphaFoldDB" id="D3SVG5"/>
<feature type="compositionally biased region" description="Basic and acidic residues" evidence="1">
    <location>
        <begin position="74"/>
        <end position="104"/>
    </location>
</feature>